<proteinExistence type="predicted"/>
<dbReference type="InterPro" id="IPR009506">
    <property type="entry name" value="YjiS-like"/>
</dbReference>
<dbReference type="STRING" id="44933.SAMN05660971_04238"/>
<evidence type="ECO:0000313" key="4">
    <source>
        <dbReference type="Proteomes" id="UP000184123"/>
    </source>
</evidence>
<name>A0A1M7MK50_9GAMM</name>
<reference evidence="3 4" key="1">
    <citation type="submission" date="2016-11" db="EMBL/GenBank/DDBJ databases">
        <authorList>
            <person name="Jaros S."/>
            <person name="Januszkiewicz K."/>
            <person name="Wedrychowicz H."/>
        </authorList>
    </citation>
    <scope>NUCLEOTIDE SEQUENCE [LARGE SCALE GENOMIC DNA]</scope>
    <source>
        <strain evidence="3 4">DSM 4740</strain>
    </source>
</reference>
<evidence type="ECO:0000256" key="1">
    <source>
        <dbReference type="SAM" id="MobiDB-lite"/>
    </source>
</evidence>
<dbReference type="Proteomes" id="UP000184123">
    <property type="component" value="Unassembled WGS sequence"/>
</dbReference>
<dbReference type="AlphaFoldDB" id="A0A1M7MK50"/>
<gene>
    <name evidence="3" type="ORF">SAMN05660971_04238</name>
</gene>
<feature type="domain" description="YjiS-like" evidence="2">
    <location>
        <begin position="13"/>
        <end position="48"/>
    </location>
</feature>
<organism evidence="3 4">
    <name type="scientific">Halomonas cupida</name>
    <dbReference type="NCBI Taxonomy" id="44933"/>
    <lineage>
        <taxon>Bacteria</taxon>
        <taxon>Pseudomonadati</taxon>
        <taxon>Pseudomonadota</taxon>
        <taxon>Gammaproteobacteria</taxon>
        <taxon>Oceanospirillales</taxon>
        <taxon>Halomonadaceae</taxon>
        <taxon>Halomonas</taxon>
    </lineage>
</organism>
<feature type="compositionally biased region" description="Basic and acidic residues" evidence="1">
    <location>
        <begin position="84"/>
        <end position="95"/>
    </location>
</feature>
<dbReference type="OrthoDB" id="6496803at2"/>
<accession>A0A1M7MK50</accession>
<dbReference type="Pfam" id="PF06568">
    <property type="entry name" value="YjiS-like"/>
    <property type="match status" value="1"/>
</dbReference>
<evidence type="ECO:0000313" key="3">
    <source>
        <dbReference type="EMBL" id="SHM91292.1"/>
    </source>
</evidence>
<sequence length="95" mass="11634">MRVLQRCWELLSWRAWRRRAYYRRQWDHVRQLDDYLLRDIGFDPDQVRRDWKSLQRPCHSHGTMPSEPVPTKAVSIKTHSTKTMPKERPCLRDMA</sequence>
<evidence type="ECO:0000259" key="2">
    <source>
        <dbReference type="Pfam" id="PF06568"/>
    </source>
</evidence>
<dbReference type="RefSeq" id="WP_073437212.1">
    <property type="nucleotide sequence ID" value="NZ_BJXU01000213.1"/>
</dbReference>
<dbReference type="EMBL" id="FRCA01000018">
    <property type="protein sequence ID" value="SHM91292.1"/>
    <property type="molecule type" value="Genomic_DNA"/>
</dbReference>
<protein>
    <recommendedName>
        <fullName evidence="2">YjiS-like domain-containing protein</fullName>
    </recommendedName>
</protein>
<feature type="region of interest" description="Disordered" evidence="1">
    <location>
        <begin position="56"/>
        <end position="95"/>
    </location>
</feature>